<protein>
    <submittedName>
        <fullName evidence="3">GDNF domain-containing protein</fullName>
    </submittedName>
</protein>
<dbReference type="Proteomes" id="UP000492821">
    <property type="component" value="Unassembled WGS sequence"/>
</dbReference>
<evidence type="ECO:0000256" key="1">
    <source>
        <dbReference type="SAM" id="Phobius"/>
    </source>
</evidence>
<evidence type="ECO:0000313" key="2">
    <source>
        <dbReference type="Proteomes" id="UP000492821"/>
    </source>
</evidence>
<dbReference type="AlphaFoldDB" id="A0A7E4ZWQ4"/>
<keyword evidence="1" id="KW-0472">Membrane</keyword>
<reference evidence="2" key="1">
    <citation type="journal article" date="2013" name="Genetics">
        <title>The draft genome and transcriptome of Panagrellus redivivus are shaped by the harsh demands of a free-living lifestyle.</title>
        <authorList>
            <person name="Srinivasan J."/>
            <person name="Dillman A.R."/>
            <person name="Macchietto M.G."/>
            <person name="Heikkinen L."/>
            <person name="Lakso M."/>
            <person name="Fracchia K.M."/>
            <person name="Antoshechkin I."/>
            <person name="Mortazavi A."/>
            <person name="Wong G."/>
            <person name="Sternberg P.W."/>
        </authorList>
    </citation>
    <scope>NUCLEOTIDE SEQUENCE [LARGE SCALE GENOMIC DNA]</scope>
    <source>
        <strain evidence="2">MT8872</strain>
    </source>
</reference>
<keyword evidence="1" id="KW-0812">Transmembrane</keyword>
<dbReference type="WBParaSite" id="Pan_g21891.t1">
    <property type="protein sequence ID" value="Pan_g21891.t1"/>
    <property type="gene ID" value="Pan_g21891"/>
</dbReference>
<evidence type="ECO:0000313" key="3">
    <source>
        <dbReference type="WBParaSite" id="Pan_g21891.t1"/>
    </source>
</evidence>
<accession>A0A7E4ZWQ4</accession>
<sequence length="300" mass="34333">MRSRISFQLALLFYSQLQNVLFNTQPFLLVVASKPKDCSMQDLENCFNELFDNMPICSSSPFMFTCKHFKILDECFTKSSMVCPPTTLGQIATTTHRRKLISCARQTSKQYRNAPNRRKSAAPAILRNQPPTELQFISLFGFLQSQCNVKLVANCTNQDYHSMISTCENDIKRKTLLTNMDYDRSKLLIRKLDTSSQLMQIPETSRENECLIVRAALSDIYKIHQNYCFHTVVTRCMCERMNFEYFCDIECASLDASGLPLDKRLSWANFKGQLVGGALSTSLPLFTFIGCFITIVFRPS</sequence>
<organism evidence="2 3">
    <name type="scientific">Panagrellus redivivus</name>
    <name type="common">Microworm</name>
    <dbReference type="NCBI Taxonomy" id="6233"/>
    <lineage>
        <taxon>Eukaryota</taxon>
        <taxon>Metazoa</taxon>
        <taxon>Ecdysozoa</taxon>
        <taxon>Nematoda</taxon>
        <taxon>Chromadorea</taxon>
        <taxon>Rhabditida</taxon>
        <taxon>Tylenchina</taxon>
        <taxon>Panagrolaimomorpha</taxon>
        <taxon>Panagrolaimoidea</taxon>
        <taxon>Panagrolaimidae</taxon>
        <taxon>Panagrellus</taxon>
    </lineage>
</organism>
<keyword evidence="2" id="KW-1185">Reference proteome</keyword>
<feature type="transmembrane region" description="Helical" evidence="1">
    <location>
        <begin position="274"/>
        <end position="297"/>
    </location>
</feature>
<name>A0A7E4ZWQ4_PANRE</name>
<keyword evidence="1" id="KW-1133">Transmembrane helix</keyword>
<reference evidence="3" key="2">
    <citation type="submission" date="2020-10" db="UniProtKB">
        <authorList>
            <consortium name="WormBaseParasite"/>
        </authorList>
    </citation>
    <scope>IDENTIFICATION</scope>
</reference>
<proteinExistence type="predicted"/>